<sequence>MTNKMKKSRKMEKRDEKIKQKKKFETEMTGADLDSANIAVAKMSGTETARRRNGGAEAGRQNVPF</sequence>
<name>A0A915ISH1_ROMCU</name>
<evidence type="ECO:0000313" key="2">
    <source>
        <dbReference type="Proteomes" id="UP000887565"/>
    </source>
</evidence>
<keyword evidence="2" id="KW-1185">Reference proteome</keyword>
<evidence type="ECO:0000313" key="3">
    <source>
        <dbReference type="WBParaSite" id="nRc.2.0.1.t16766-RA"/>
    </source>
</evidence>
<accession>A0A915ISH1</accession>
<feature type="compositionally biased region" description="Basic and acidic residues" evidence="1">
    <location>
        <begin position="12"/>
        <end position="26"/>
    </location>
</feature>
<proteinExistence type="predicted"/>
<organism evidence="2 3">
    <name type="scientific">Romanomermis culicivorax</name>
    <name type="common">Nematode worm</name>
    <dbReference type="NCBI Taxonomy" id="13658"/>
    <lineage>
        <taxon>Eukaryota</taxon>
        <taxon>Metazoa</taxon>
        <taxon>Ecdysozoa</taxon>
        <taxon>Nematoda</taxon>
        <taxon>Enoplea</taxon>
        <taxon>Dorylaimia</taxon>
        <taxon>Mermithida</taxon>
        <taxon>Mermithoidea</taxon>
        <taxon>Mermithidae</taxon>
        <taxon>Romanomermis</taxon>
    </lineage>
</organism>
<feature type="region of interest" description="Disordered" evidence="1">
    <location>
        <begin position="44"/>
        <end position="65"/>
    </location>
</feature>
<protein>
    <submittedName>
        <fullName evidence="3">Uncharacterized protein</fullName>
    </submittedName>
</protein>
<dbReference type="AlphaFoldDB" id="A0A915ISH1"/>
<dbReference type="Proteomes" id="UP000887565">
    <property type="component" value="Unplaced"/>
</dbReference>
<dbReference type="WBParaSite" id="nRc.2.0.1.t16766-RA">
    <property type="protein sequence ID" value="nRc.2.0.1.t16766-RA"/>
    <property type="gene ID" value="nRc.2.0.1.g16766"/>
</dbReference>
<evidence type="ECO:0000256" key="1">
    <source>
        <dbReference type="SAM" id="MobiDB-lite"/>
    </source>
</evidence>
<feature type="compositionally biased region" description="Basic residues" evidence="1">
    <location>
        <begin position="1"/>
        <end position="11"/>
    </location>
</feature>
<reference evidence="3" key="1">
    <citation type="submission" date="2022-11" db="UniProtKB">
        <authorList>
            <consortium name="WormBaseParasite"/>
        </authorList>
    </citation>
    <scope>IDENTIFICATION</scope>
</reference>
<feature type="region of interest" description="Disordered" evidence="1">
    <location>
        <begin position="1"/>
        <end position="29"/>
    </location>
</feature>